<dbReference type="Proteomes" id="UP000093737">
    <property type="component" value="Unassembled WGS sequence"/>
</dbReference>
<reference evidence="1 2" key="1">
    <citation type="submission" date="2016-05" db="EMBL/GenBank/DDBJ databases">
        <authorList>
            <person name="Ramsay J.P."/>
        </authorList>
    </citation>
    <scope>NUCLEOTIDE SEQUENCE [LARGE SCALE GENOMIC DNA]</scope>
    <source>
        <strain evidence="1 2">NZP2042</strain>
    </source>
</reference>
<evidence type="ECO:0000313" key="2">
    <source>
        <dbReference type="Proteomes" id="UP000093737"/>
    </source>
</evidence>
<proteinExistence type="predicted"/>
<dbReference type="AlphaFoldDB" id="A0A6M7U0U0"/>
<gene>
    <name evidence="1" type="ORF">A8145_31830</name>
</gene>
<comment type="caution">
    <text evidence="1">The sequence shown here is derived from an EMBL/GenBank/DDBJ whole genome shotgun (WGS) entry which is preliminary data.</text>
</comment>
<accession>A0A6M7U0U0</accession>
<sequence length="74" mass="7983">MDQVDTMSTIANSDPNDTANFEAVRQSGSDLIARIGNTLARQAAKAAWRTSMAKALVQAMIWGSWSRGDRGSKP</sequence>
<organism evidence="1 2">
    <name type="scientific">Rhizobium loti</name>
    <name type="common">Mesorhizobium loti</name>
    <dbReference type="NCBI Taxonomy" id="381"/>
    <lineage>
        <taxon>Bacteria</taxon>
        <taxon>Pseudomonadati</taxon>
        <taxon>Pseudomonadota</taxon>
        <taxon>Alphaproteobacteria</taxon>
        <taxon>Hyphomicrobiales</taxon>
        <taxon>Phyllobacteriaceae</taxon>
        <taxon>Mesorhizobium</taxon>
    </lineage>
</organism>
<name>A0A6M7U0U0_RHILI</name>
<evidence type="ECO:0000313" key="1">
    <source>
        <dbReference type="EMBL" id="OBQ66966.1"/>
    </source>
</evidence>
<protein>
    <submittedName>
        <fullName evidence="1">Uncharacterized protein</fullName>
    </submittedName>
</protein>
<dbReference type="EMBL" id="LYTK01000010">
    <property type="protein sequence ID" value="OBQ66966.1"/>
    <property type="molecule type" value="Genomic_DNA"/>
</dbReference>